<sequence length="358" mass="40695">MKNILIIPLLFFVISNAQNSSISSDVKSAEISNPNSLSLLDNTATIVSSNPNIKEFSLNTENLSRISFEYTFFINKSYKNITGLEYYGLGDDTLDLKQFTMRKIHRLNLSGALNQTDSITTAAIGLNINLFTLYSKSNANLSKSYQNFKKSIATLSNLAHSQLIDEGKNMSDPDFSTLKLERMEKIKLEFDDEFADILKKPLLTLDAAAAYSQLFPTNTFDVNQQDRIGVWSTLTFALNTSKDKKKKHFINAYLFTRYINDKSVYNAVNDNYQDNTNFFDNGGKVKFEINKFSIAYEYITRNGDYSDYRSVGNIQYKINDSFYVVGGFGKNFKSESNQDLLTIIGIKWGINEKNTITW</sequence>
<gene>
    <name evidence="2" type="ORF">M0M57_03200</name>
</gene>
<keyword evidence="3" id="KW-1185">Reference proteome</keyword>
<evidence type="ECO:0000256" key="1">
    <source>
        <dbReference type="SAM" id="SignalP"/>
    </source>
</evidence>
<feature type="chain" id="PRO_5045464724" evidence="1">
    <location>
        <begin position="18"/>
        <end position="358"/>
    </location>
</feature>
<feature type="signal peptide" evidence="1">
    <location>
        <begin position="1"/>
        <end position="17"/>
    </location>
</feature>
<evidence type="ECO:0000313" key="3">
    <source>
        <dbReference type="Proteomes" id="UP000830583"/>
    </source>
</evidence>
<protein>
    <submittedName>
        <fullName evidence="2">Uncharacterized protein</fullName>
    </submittedName>
</protein>
<proteinExistence type="predicted"/>
<dbReference type="EMBL" id="CP096205">
    <property type="protein sequence ID" value="UPQ79847.1"/>
    <property type="molecule type" value="Genomic_DNA"/>
</dbReference>
<dbReference type="RefSeq" id="WP_248435314.1">
    <property type="nucleotide sequence ID" value="NZ_CP096205.1"/>
</dbReference>
<name>A0ABY4KGC2_9FLAO</name>
<keyword evidence="1" id="KW-0732">Signal</keyword>
<organism evidence="2 3">
    <name type="scientific">Flavobacterium azooxidireducens</name>
    <dbReference type="NCBI Taxonomy" id="1871076"/>
    <lineage>
        <taxon>Bacteria</taxon>
        <taxon>Pseudomonadati</taxon>
        <taxon>Bacteroidota</taxon>
        <taxon>Flavobacteriia</taxon>
        <taxon>Flavobacteriales</taxon>
        <taxon>Flavobacteriaceae</taxon>
        <taxon>Flavobacterium</taxon>
    </lineage>
</organism>
<reference evidence="2" key="1">
    <citation type="submission" date="2022-04" db="EMBL/GenBank/DDBJ databases">
        <title>Consumption of N2O by Flavobacterium azooxidireducens sp. nov. isolated from Decomposing Leaf Litter of Phragmites australis (Cav.).</title>
        <authorList>
            <person name="Behrendt U."/>
            <person name="Spanner T."/>
            <person name="Augustin J."/>
            <person name="Horn M.A."/>
            <person name="Kolb S."/>
            <person name="Ulrich A."/>
        </authorList>
    </citation>
    <scope>NUCLEOTIDE SEQUENCE</scope>
    <source>
        <strain evidence="2">IGB 4-14</strain>
    </source>
</reference>
<dbReference type="Proteomes" id="UP000830583">
    <property type="component" value="Chromosome"/>
</dbReference>
<accession>A0ABY4KGC2</accession>
<evidence type="ECO:0000313" key="2">
    <source>
        <dbReference type="EMBL" id="UPQ79847.1"/>
    </source>
</evidence>